<evidence type="ECO:0000256" key="1">
    <source>
        <dbReference type="ARBA" id="ARBA00001974"/>
    </source>
</evidence>
<organism evidence="7 8">
    <name type="scientific">Candidatus Sulfurimonas marisnigri</name>
    <dbReference type="NCBI Taxonomy" id="2740405"/>
    <lineage>
        <taxon>Bacteria</taxon>
        <taxon>Pseudomonadati</taxon>
        <taxon>Campylobacterota</taxon>
        <taxon>Epsilonproteobacteria</taxon>
        <taxon>Campylobacterales</taxon>
        <taxon>Sulfurimonadaceae</taxon>
        <taxon>Sulfurimonas</taxon>
    </lineage>
</organism>
<dbReference type="PANTHER" id="PTHR42913:SF3">
    <property type="entry name" value="64 KDA MITOCHONDRIAL NADH DEHYDROGENASE (EUROFUNG)"/>
    <property type="match status" value="1"/>
</dbReference>
<dbReference type="Gene3D" id="3.50.50.100">
    <property type="match status" value="1"/>
</dbReference>
<dbReference type="KEGG" id="smas:HUE87_10985"/>
<proteinExistence type="inferred from homology"/>
<evidence type="ECO:0000256" key="4">
    <source>
        <dbReference type="ARBA" id="ARBA00022827"/>
    </source>
</evidence>
<evidence type="ECO:0000313" key="7">
    <source>
        <dbReference type="EMBL" id="QOY54389.1"/>
    </source>
</evidence>
<dbReference type="GO" id="GO:0003955">
    <property type="term" value="F:NAD(P)H dehydrogenase (quinone) activity"/>
    <property type="evidence" value="ECO:0007669"/>
    <property type="project" value="TreeGrafter"/>
</dbReference>
<dbReference type="Proteomes" id="UP000593836">
    <property type="component" value="Chromosome"/>
</dbReference>
<accession>A0A7S7RQ97</accession>
<dbReference type="InterPro" id="IPR051169">
    <property type="entry name" value="NADH-Q_oxidoreductase"/>
</dbReference>
<comment type="similarity">
    <text evidence="2">Belongs to the NADH dehydrogenase family.</text>
</comment>
<name>A0A7S7RQ97_9BACT</name>
<sequence length="423" mass="47811">MLVQKHLAIKLHNKFKRNEKTILSKHVVIIGGGYGGLRAIEFLDKYEDVKLTLIDKNPYHYLQTEAYGYVAGRFNMHDIAINLSSWCSGFKEKVRFIHKEVTTIDFQKQNIDLENMEIAYDYLIIATGAQTNFFSFIDGLKEHSYGVKNLKRAYSFRQKFEDIIYKKLLNTKDTNDGEVNIVIGGAGLSGVEIAAEMAHVIDVHSKTIGEAAKDIKIYLVDASETILPGMGKYTISHTKKRLEKLDVIILTNTFINNLDDSYIYFRDGQKLNYSFMVFTGGIKATKLNTTINHDKNRVDQLIPDSELNIQGKKNVFALGDCVELRDRNGNILPPTAQIAEKSAEYVAKTIRKRIDGNKTKPFNGSVAGVFVALGGNYAVGEMFKFIKVKGYKAYLLKKAITSAYHFGLRLRINSGFKNRIKET</sequence>
<dbReference type="SUPFAM" id="SSF51905">
    <property type="entry name" value="FAD/NAD(P)-binding domain"/>
    <property type="match status" value="2"/>
</dbReference>
<dbReference type="RefSeq" id="WP_194366434.1">
    <property type="nucleotide sequence ID" value="NZ_CP054493.1"/>
</dbReference>
<keyword evidence="3" id="KW-0285">Flavoprotein</keyword>
<evidence type="ECO:0000256" key="2">
    <source>
        <dbReference type="ARBA" id="ARBA00005272"/>
    </source>
</evidence>
<evidence type="ECO:0000259" key="6">
    <source>
        <dbReference type="Pfam" id="PF07992"/>
    </source>
</evidence>
<keyword evidence="4" id="KW-0274">FAD</keyword>
<dbReference type="InterPro" id="IPR036188">
    <property type="entry name" value="FAD/NAD-bd_sf"/>
</dbReference>
<protein>
    <submittedName>
        <fullName evidence="7">FAD-dependent oxidoreductase</fullName>
    </submittedName>
</protein>
<dbReference type="Pfam" id="PF07992">
    <property type="entry name" value="Pyr_redox_2"/>
    <property type="match status" value="1"/>
</dbReference>
<evidence type="ECO:0000313" key="8">
    <source>
        <dbReference type="Proteomes" id="UP000593836"/>
    </source>
</evidence>
<dbReference type="AlphaFoldDB" id="A0A7S7RQ97"/>
<evidence type="ECO:0000256" key="5">
    <source>
        <dbReference type="ARBA" id="ARBA00023002"/>
    </source>
</evidence>
<keyword evidence="5" id="KW-0560">Oxidoreductase</keyword>
<feature type="domain" description="FAD/NAD(P)-binding" evidence="6">
    <location>
        <begin position="26"/>
        <end position="340"/>
    </location>
</feature>
<dbReference type="GO" id="GO:0019646">
    <property type="term" value="P:aerobic electron transport chain"/>
    <property type="evidence" value="ECO:0007669"/>
    <property type="project" value="TreeGrafter"/>
</dbReference>
<dbReference type="InterPro" id="IPR023753">
    <property type="entry name" value="FAD/NAD-binding_dom"/>
</dbReference>
<keyword evidence="8" id="KW-1185">Reference proteome</keyword>
<comment type="cofactor">
    <cofactor evidence="1">
        <name>FAD</name>
        <dbReference type="ChEBI" id="CHEBI:57692"/>
    </cofactor>
</comment>
<dbReference type="EMBL" id="CP054493">
    <property type="protein sequence ID" value="QOY54389.1"/>
    <property type="molecule type" value="Genomic_DNA"/>
</dbReference>
<reference evidence="7 8" key="1">
    <citation type="submission" date="2020-05" db="EMBL/GenBank/DDBJ databases">
        <title>Sulfurimonas marisnigri, sp. nov., and Sulfurimonas baltica, sp. nov., manganese oxide reducing chemolithoautotrophs of the class Epsilonproteobacteria isolated from the pelagic redoxclines of the Black and Baltic Seas and emended description of the genus Sulfurimonas.</title>
        <authorList>
            <person name="Henkel J.V."/>
            <person name="Laudan C."/>
            <person name="Werner J."/>
            <person name="Neu T."/>
            <person name="Plewe S."/>
            <person name="Sproer C."/>
            <person name="Bunk B."/>
            <person name="Schulz-Vogt H.N."/>
        </authorList>
    </citation>
    <scope>NUCLEOTIDE SEQUENCE [LARGE SCALE GENOMIC DNA]</scope>
    <source>
        <strain evidence="7 8">SoZ1</strain>
    </source>
</reference>
<evidence type="ECO:0000256" key="3">
    <source>
        <dbReference type="ARBA" id="ARBA00022630"/>
    </source>
</evidence>
<dbReference type="PRINTS" id="PR00368">
    <property type="entry name" value="FADPNR"/>
</dbReference>
<gene>
    <name evidence="7" type="ORF">HUE87_10985</name>
</gene>
<dbReference type="PANTHER" id="PTHR42913">
    <property type="entry name" value="APOPTOSIS-INDUCING FACTOR 1"/>
    <property type="match status" value="1"/>
</dbReference>